<keyword evidence="7 8" id="KW-0472">Membrane</keyword>
<feature type="transmembrane region" description="Helical" evidence="8">
    <location>
        <begin position="12"/>
        <end position="34"/>
    </location>
</feature>
<comment type="caution">
    <text evidence="9">The sequence shown here is derived from an EMBL/GenBank/DDBJ whole genome shotgun (WGS) entry which is preliminary data.</text>
</comment>
<evidence type="ECO:0000256" key="2">
    <source>
        <dbReference type="ARBA" id="ARBA00007935"/>
    </source>
</evidence>
<accession>A0ABV1G447</accession>
<keyword evidence="5 8" id="KW-0812">Transmembrane</keyword>
<dbReference type="SUPFAM" id="SSF81345">
    <property type="entry name" value="ABC transporter involved in vitamin B12 uptake, BtuC"/>
    <property type="match status" value="1"/>
</dbReference>
<feature type="transmembrane region" description="Helical" evidence="8">
    <location>
        <begin position="152"/>
        <end position="172"/>
    </location>
</feature>
<feature type="transmembrane region" description="Helical" evidence="8">
    <location>
        <begin position="70"/>
        <end position="88"/>
    </location>
</feature>
<proteinExistence type="inferred from homology"/>
<dbReference type="InterPro" id="IPR037294">
    <property type="entry name" value="ABC_BtuC-like"/>
</dbReference>
<gene>
    <name evidence="9" type="ORF">WMO66_02820</name>
</gene>
<feature type="transmembrane region" description="Helical" evidence="8">
    <location>
        <begin position="100"/>
        <end position="122"/>
    </location>
</feature>
<evidence type="ECO:0000313" key="10">
    <source>
        <dbReference type="Proteomes" id="UP001491552"/>
    </source>
</evidence>
<dbReference type="Gene3D" id="1.10.3470.10">
    <property type="entry name" value="ABC transporter involved in vitamin B12 uptake, BtuC"/>
    <property type="match status" value="1"/>
</dbReference>
<organism evidence="9 10">
    <name type="scientific">Faecousia intestinalis</name>
    <dbReference type="NCBI Taxonomy" id="3133167"/>
    <lineage>
        <taxon>Bacteria</taxon>
        <taxon>Bacillati</taxon>
        <taxon>Bacillota</taxon>
        <taxon>Clostridia</taxon>
        <taxon>Eubacteriales</taxon>
        <taxon>Oscillospiraceae</taxon>
        <taxon>Faecousia</taxon>
    </lineage>
</organism>
<evidence type="ECO:0000256" key="8">
    <source>
        <dbReference type="SAM" id="Phobius"/>
    </source>
</evidence>
<name>A0ABV1G447_9FIRM</name>
<dbReference type="InterPro" id="IPR000522">
    <property type="entry name" value="ABC_transptr_permease_BtuC"/>
</dbReference>
<dbReference type="PANTHER" id="PTHR30472">
    <property type="entry name" value="FERRIC ENTEROBACTIN TRANSPORT SYSTEM PERMEASE PROTEIN"/>
    <property type="match status" value="1"/>
</dbReference>
<evidence type="ECO:0000256" key="3">
    <source>
        <dbReference type="ARBA" id="ARBA00022448"/>
    </source>
</evidence>
<evidence type="ECO:0000256" key="7">
    <source>
        <dbReference type="ARBA" id="ARBA00023136"/>
    </source>
</evidence>
<reference evidence="9 10" key="1">
    <citation type="submission" date="2024-03" db="EMBL/GenBank/DDBJ databases">
        <title>Human intestinal bacterial collection.</title>
        <authorList>
            <person name="Pauvert C."/>
            <person name="Hitch T.C.A."/>
            <person name="Clavel T."/>
        </authorList>
    </citation>
    <scope>NUCLEOTIDE SEQUENCE [LARGE SCALE GENOMIC DNA]</scope>
    <source>
        <strain evidence="9 10">CLA-AA-H192</strain>
    </source>
</reference>
<keyword evidence="4" id="KW-1003">Cell membrane</keyword>
<feature type="transmembrane region" description="Helical" evidence="8">
    <location>
        <begin position="241"/>
        <end position="271"/>
    </location>
</feature>
<feature type="transmembrane region" description="Helical" evidence="8">
    <location>
        <begin position="313"/>
        <end position="332"/>
    </location>
</feature>
<feature type="transmembrane region" description="Helical" evidence="8">
    <location>
        <begin position="201"/>
        <end position="220"/>
    </location>
</feature>
<keyword evidence="6 8" id="KW-1133">Transmembrane helix</keyword>
<evidence type="ECO:0000256" key="4">
    <source>
        <dbReference type="ARBA" id="ARBA00022475"/>
    </source>
</evidence>
<comment type="similarity">
    <text evidence="2">Belongs to the binding-protein-dependent transport system permease family. FecCD subfamily.</text>
</comment>
<keyword evidence="10" id="KW-1185">Reference proteome</keyword>
<feature type="transmembrane region" description="Helical" evidence="8">
    <location>
        <begin position="283"/>
        <end position="301"/>
    </location>
</feature>
<dbReference type="Proteomes" id="UP001491552">
    <property type="component" value="Unassembled WGS sequence"/>
</dbReference>
<feature type="transmembrane region" description="Helical" evidence="8">
    <location>
        <begin position="128"/>
        <end position="145"/>
    </location>
</feature>
<keyword evidence="3" id="KW-0813">Transport</keyword>
<evidence type="ECO:0000256" key="6">
    <source>
        <dbReference type="ARBA" id="ARBA00022989"/>
    </source>
</evidence>
<dbReference type="PANTHER" id="PTHR30472:SF70">
    <property type="entry name" value="MOLYBDATE IMPORT SYSTEM PERMEASE PROTEIN MOLB"/>
    <property type="match status" value="1"/>
</dbReference>
<protein>
    <submittedName>
        <fullName evidence="9">Iron ABC transporter permease</fullName>
    </submittedName>
</protein>
<evidence type="ECO:0000313" key="9">
    <source>
        <dbReference type="EMBL" id="MEQ2510187.1"/>
    </source>
</evidence>
<evidence type="ECO:0000256" key="1">
    <source>
        <dbReference type="ARBA" id="ARBA00004651"/>
    </source>
</evidence>
<dbReference type="CDD" id="cd06550">
    <property type="entry name" value="TM_ABC_iron-siderophores_like"/>
    <property type="match status" value="1"/>
</dbReference>
<dbReference type="EMBL" id="JBBMFF010000135">
    <property type="protein sequence ID" value="MEQ2510187.1"/>
    <property type="molecule type" value="Genomic_DNA"/>
</dbReference>
<sequence length="340" mass="36141">MKLQNHAYPRRFAVLGAVFAAALFGSVLLGRFSVTPKELFRLLLSRLTETEPGWRDGAENVVFQIRLPRVAAAALIGAALAVAGVSYQGMFRNPMVSPDILGASTGAGFGAALAILLGAGYFGISASAFVFGLLAVAAAYAVSCMSRTNQTIALILAGMMVSSLFSAGTSYLKLVADTQQQLPAITYWLMGSLSSIKPRDVLFLVIPVTLGLVPLWILSWRMNLLTLGEEEARSMGVNTRLLRFTVILCATLLTAASVAVSGMIGWVGLVIPHFCRMLFGYDYRRLIPAAALFGASFLIVVDDIARLATAGEIPLGILTAFVGAPIFLYLILTGGARRGN</sequence>
<dbReference type="Pfam" id="PF01032">
    <property type="entry name" value="FecCD"/>
    <property type="match status" value="1"/>
</dbReference>
<dbReference type="RefSeq" id="WP_349134892.1">
    <property type="nucleotide sequence ID" value="NZ_JBBMFF010000135.1"/>
</dbReference>
<comment type="subcellular location">
    <subcellularLocation>
        <location evidence="1">Cell membrane</location>
        <topology evidence="1">Multi-pass membrane protein</topology>
    </subcellularLocation>
</comment>
<evidence type="ECO:0000256" key="5">
    <source>
        <dbReference type="ARBA" id="ARBA00022692"/>
    </source>
</evidence>